<evidence type="ECO:0000313" key="2">
    <source>
        <dbReference type="EMBL" id="MBI5974355.1"/>
    </source>
</evidence>
<proteinExistence type="predicted"/>
<gene>
    <name evidence="2" type="ORF">HHH54_01930</name>
</gene>
<keyword evidence="3" id="KW-1185">Reference proteome</keyword>
<reference evidence="2 3" key="1">
    <citation type="submission" date="2020-04" db="EMBL/GenBank/DDBJ databases">
        <title>Staphylococcus species from domestic dog.</title>
        <authorList>
            <person name="Paterson G.K."/>
        </authorList>
    </citation>
    <scope>NUCLEOTIDE SEQUENCE [LARGE SCALE GENOMIC DNA]</scope>
    <source>
        <strain evidence="2 3">H16/1A</strain>
    </source>
</reference>
<dbReference type="PANTHER" id="PTHR15020">
    <property type="entry name" value="FLAVIN REDUCTASE-RELATED"/>
    <property type="match status" value="1"/>
</dbReference>
<evidence type="ECO:0000259" key="1">
    <source>
        <dbReference type="Pfam" id="PF13460"/>
    </source>
</evidence>
<dbReference type="Proteomes" id="UP000751852">
    <property type="component" value="Unassembled WGS sequence"/>
</dbReference>
<protein>
    <submittedName>
        <fullName evidence="2">SDR family oxidoreductase</fullName>
    </submittedName>
</protein>
<dbReference type="PANTHER" id="PTHR15020:SF50">
    <property type="entry name" value="UPF0659 PROTEIN YMR090W"/>
    <property type="match status" value="1"/>
</dbReference>
<organism evidence="2 3">
    <name type="scientific">Staphylococcus canis</name>
    <dbReference type="NCBI Taxonomy" id="2724942"/>
    <lineage>
        <taxon>Bacteria</taxon>
        <taxon>Bacillati</taxon>
        <taxon>Bacillota</taxon>
        <taxon>Bacilli</taxon>
        <taxon>Bacillales</taxon>
        <taxon>Staphylococcaceae</taxon>
        <taxon>Staphylococcus</taxon>
    </lineage>
</organism>
<dbReference type="SUPFAM" id="SSF51735">
    <property type="entry name" value="NAD(P)-binding Rossmann-fold domains"/>
    <property type="match status" value="1"/>
</dbReference>
<sequence length="220" mass="24135">MAKTLILGANGGVGRKLVQLMKENNEDFVAGVRQNEQKEALQSDGIQAEIVDVEKQSIEDLQHIFNDFDQVIFSVGSGGSTGADKTIIVDLDGAVKAIRASEKANIEHFVMVSTYDSRREAFDAVPDLKPYTIAKHYVDDYLRHSSLTATIVHPGGLTDNEGTGKVVVAELFENPDKREIPREDVARVLYEVATDSAHRGKEFQVLTGDTDVAEALKSFK</sequence>
<evidence type="ECO:0000313" key="3">
    <source>
        <dbReference type="Proteomes" id="UP000751852"/>
    </source>
</evidence>
<dbReference type="Pfam" id="PF13460">
    <property type="entry name" value="NAD_binding_10"/>
    <property type="match status" value="1"/>
</dbReference>
<comment type="caution">
    <text evidence="2">The sequence shown here is derived from an EMBL/GenBank/DDBJ whole genome shotgun (WGS) entry which is preliminary data.</text>
</comment>
<accession>A0ABS0T6H3</accession>
<dbReference type="InterPro" id="IPR036291">
    <property type="entry name" value="NAD(P)-bd_dom_sf"/>
</dbReference>
<dbReference type="InterPro" id="IPR016040">
    <property type="entry name" value="NAD(P)-bd_dom"/>
</dbReference>
<name>A0ABS0T6H3_9STAP</name>
<dbReference type="RefSeq" id="WP_198617142.1">
    <property type="nucleotide sequence ID" value="NZ_JABANU010000003.1"/>
</dbReference>
<dbReference type="Gene3D" id="3.40.50.720">
    <property type="entry name" value="NAD(P)-binding Rossmann-like Domain"/>
    <property type="match status" value="1"/>
</dbReference>
<dbReference type="EMBL" id="JABANU010000003">
    <property type="protein sequence ID" value="MBI5974355.1"/>
    <property type="molecule type" value="Genomic_DNA"/>
</dbReference>
<feature type="domain" description="NAD(P)-binding" evidence="1">
    <location>
        <begin position="8"/>
        <end position="195"/>
    </location>
</feature>
<dbReference type="CDD" id="cd05243">
    <property type="entry name" value="SDR_a5"/>
    <property type="match status" value="1"/>
</dbReference>